<keyword evidence="2" id="KW-1185">Reference proteome</keyword>
<dbReference type="PANTHER" id="PTHR48475">
    <property type="entry name" value="RIBONUCLEASE H"/>
    <property type="match status" value="1"/>
</dbReference>
<evidence type="ECO:0000313" key="1">
    <source>
        <dbReference type="EMBL" id="GAA0143363.1"/>
    </source>
</evidence>
<organism evidence="1 2">
    <name type="scientific">Lithospermum erythrorhizon</name>
    <name type="common">Purple gromwell</name>
    <name type="synonym">Lithospermum officinale var. erythrorhizon</name>
    <dbReference type="NCBI Taxonomy" id="34254"/>
    <lineage>
        <taxon>Eukaryota</taxon>
        <taxon>Viridiplantae</taxon>
        <taxon>Streptophyta</taxon>
        <taxon>Embryophyta</taxon>
        <taxon>Tracheophyta</taxon>
        <taxon>Spermatophyta</taxon>
        <taxon>Magnoliopsida</taxon>
        <taxon>eudicotyledons</taxon>
        <taxon>Gunneridae</taxon>
        <taxon>Pentapetalae</taxon>
        <taxon>asterids</taxon>
        <taxon>lamiids</taxon>
        <taxon>Boraginales</taxon>
        <taxon>Boraginaceae</taxon>
        <taxon>Boraginoideae</taxon>
        <taxon>Lithospermeae</taxon>
        <taxon>Lithospermum</taxon>
    </lineage>
</organism>
<gene>
    <name evidence="1" type="ORF">LIER_04063</name>
</gene>
<reference evidence="1 2" key="1">
    <citation type="submission" date="2024-01" db="EMBL/GenBank/DDBJ databases">
        <title>The complete chloroplast genome sequence of Lithospermum erythrorhizon: insights into the phylogenetic relationship among Boraginaceae species and the maternal lineages of purple gromwells.</title>
        <authorList>
            <person name="Okada T."/>
            <person name="Watanabe K."/>
        </authorList>
    </citation>
    <scope>NUCLEOTIDE SEQUENCE [LARGE SCALE GENOMIC DNA]</scope>
</reference>
<dbReference type="EMBL" id="BAABME010000509">
    <property type="protein sequence ID" value="GAA0143363.1"/>
    <property type="molecule type" value="Genomic_DNA"/>
</dbReference>
<sequence length="129" mass="14945">MYNEELYKKSWDGPLLNCMSQEDIPKVLAEVHQGWCGSHIGGETPFSLVYGTKAVLPTEVGIPTYRQLGFSEEENEQRMREQLNFVDEIRDRALYRIRVIGPGTYELEKLDGEMIPRTWHGSNLSKYYV</sequence>
<dbReference type="AlphaFoldDB" id="A0AAV3NWL4"/>
<dbReference type="PANTHER" id="PTHR48475:SF2">
    <property type="entry name" value="RIBONUCLEASE H"/>
    <property type="match status" value="1"/>
</dbReference>
<name>A0AAV3NWL4_LITER</name>
<comment type="caution">
    <text evidence="1">The sequence shown here is derived from an EMBL/GenBank/DDBJ whole genome shotgun (WGS) entry which is preliminary data.</text>
</comment>
<accession>A0AAV3NWL4</accession>
<proteinExistence type="predicted"/>
<evidence type="ECO:0000313" key="2">
    <source>
        <dbReference type="Proteomes" id="UP001454036"/>
    </source>
</evidence>
<dbReference type="Proteomes" id="UP001454036">
    <property type="component" value="Unassembled WGS sequence"/>
</dbReference>
<protein>
    <submittedName>
        <fullName evidence="1">Uncharacterized protein</fullName>
    </submittedName>
</protein>